<keyword evidence="1" id="KW-0418">Kinase</keyword>
<proteinExistence type="predicted"/>
<dbReference type="Proteomes" id="UP001060215">
    <property type="component" value="Chromosome 10"/>
</dbReference>
<evidence type="ECO:0000313" key="1">
    <source>
        <dbReference type="EMBL" id="KAI7997274.1"/>
    </source>
</evidence>
<gene>
    <name evidence="1" type="ORF">LOK49_LG10G00283</name>
</gene>
<organism evidence="1 2">
    <name type="scientific">Camellia lanceoleosa</name>
    <dbReference type="NCBI Taxonomy" id="1840588"/>
    <lineage>
        <taxon>Eukaryota</taxon>
        <taxon>Viridiplantae</taxon>
        <taxon>Streptophyta</taxon>
        <taxon>Embryophyta</taxon>
        <taxon>Tracheophyta</taxon>
        <taxon>Spermatophyta</taxon>
        <taxon>Magnoliopsida</taxon>
        <taxon>eudicotyledons</taxon>
        <taxon>Gunneridae</taxon>
        <taxon>Pentapetalae</taxon>
        <taxon>asterids</taxon>
        <taxon>Ericales</taxon>
        <taxon>Theaceae</taxon>
        <taxon>Camellia</taxon>
    </lineage>
</organism>
<dbReference type="EMBL" id="CM045767">
    <property type="protein sequence ID" value="KAI7997274.1"/>
    <property type="molecule type" value="Genomic_DNA"/>
</dbReference>
<accession>A0ACC0G8U4</accession>
<name>A0ACC0G8U4_9ERIC</name>
<evidence type="ECO:0000313" key="2">
    <source>
        <dbReference type="Proteomes" id="UP001060215"/>
    </source>
</evidence>
<keyword evidence="1" id="KW-0808">Transferase</keyword>
<sequence length="89" mass="10316">MNRCLVLFVYLESLRKRPIQTFEMASQSSTEIFDSKAKMELLDIILTKLETHGELFDKLFYVAEVLLALEYLHMLGVVYCDLKPENVLG</sequence>
<protein>
    <submittedName>
        <fullName evidence="1">Serine/threonine-protein kinase KIPK2</fullName>
    </submittedName>
</protein>
<reference evidence="1 2" key="1">
    <citation type="journal article" date="2022" name="Plant J.">
        <title>Chromosome-level genome of Camellia lanceoleosa provides a valuable resource for understanding genome evolution and self-incompatibility.</title>
        <authorList>
            <person name="Gong W."/>
            <person name="Xiao S."/>
            <person name="Wang L."/>
            <person name="Liao Z."/>
            <person name="Chang Y."/>
            <person name="Mo W."/>
            <person name="Hu G."/>
            <person name="Li W."/>
            <person name="Zhao G."/>
            <person name="Zhu H."/>
            <person name="Hu X."/>
            <person name="Ji K."/>
            <person name="Xiang X."/>
            <person name="Song Q."/>
            <person name="Yuan D."/>
            <person name="Jin S."/>
            <person name="Zhang L."/>
        </authorList>
    </citation>
    <scope>NUCLEOTIDE SEQUENCE [LARGE SCALE GENOMIC DNA]</scope>
    <source>
        <strain evidence="1">SQ_2022a</strain>
    </source>
</reference>
<comment type="caution">
    <text evidence="1">The sequence shown here is derived from an EMBL/GenBank/DDBJ whole genome shotgun (WGS) entry which is preliminary data.</text>
</comment>
<keyword evidence="2" id="KW-1185">Reference proteome</keyword>